<evidence type="ECO:0000313" key="2">
    <source>
        <dbReference type="EMBL" id="GHF82523.1"/>
    </source>
</evidence>
<dbReference type="Proteomes" id="UP000623842">
    <property type="component" value="Unassembled WGS sequence"/>
</dbReference>
<accession>A0A919BD16</accession>
<protein>
    <submittedName>
        <fullName evidence="2">Uncharacterized protein</fullName>
    </submittedName>
</protein>
<evidence type="ECO:0000256" key="1">
    <source>
        <dbReference type="SAM" id="SignalP"/>
    </source>
</evidence>
<gene>
    <name evidence="2" type="ORF">GCM10017161_07130</name>
</gene>
<reference evidence="2" key="1">
    <citation type="journal article" date="2014" name="Int. J. Syst. Evol. Microbiol.">
        <title>Complete genome sequence of Corynebacterium casei LMG S-19264T (=DSM 44701T), isolated from a smear-ripened cheese.</title>
        <authorList>
            <consortium name="US DOE Joint Genome Institute (JGI-PGF)"/>
            <person name="Walter F."/>
            <person name="Albersmeier A."/>
            <person name="Kalinowski J."/>
            <person name="Ruckert C."/>
        </authorList>
    </citation>
    <scope>NUCLEOTIDE SEQUENCE</scope>
    <source>
        <strain evidence="2">KCTC 42731</strain>
    </source>
</reference>
<feature type="signal peptide" evidence="1">
    <location>
        <begin position="1"/>
        <end position="23"/>
    </location>
</feature>
<sequence>MNTKRLSLILASLVLGVGTSAYAADYKISIEQSLTQTVKSQAAQVTKQVSSALSKSIKAQLDQVLPRTAANKSILLSKTTNQSKQSSQSE</sequence>
<dbReference type="RefSeq" id="WP_189767377.1">
    <property type="nucleotide sequence ID" value="NZ_BNCK01000002.1"/>
</dbReference>
<feature type="chain" id="PRO_5037657045" evidence="1">
    <location>
        <begin position="24"/>
        <end position="90"/>
    </location>
</feature>
<reference evidence="2" key="2">
    <citation type="submission" date="2020-09" db="EMBL/GenBank/DDBJ databases">
        <authorList>
            <person name="Sun Q."/>
            <person name="Kim S."/>
        </authorList>
    </citation>
    <scope>NUCLEOTIDE SEQUENCE</scope>
    <source>
        <strain evidence="2">KCTC 42731</strain>
    </source>
</reference>
<keyword evidence="3" id="KW-1185">Reference proteome</keyword>
<comment type="caution">
    <text evidence="2">The sequence shown here is derived from an EMBL/GenBank/DDBJ whole genome shotgun (WGS) entry which is preliminary data.</text>
</comment>
<keyword evidence="1" id="KW-0732">Signal</keyword>
<name>A0A919BD16_9GAMM</name>
<dbReference type="AlphaFoldDB" id="A0A919BD16"/>
<proteinExistence type="predicted"/>
<organism evidence="2 3">
    <name type="scientific">Thalassotalea marina</name>
    <dbReference type="NCBI Taxonomy" id="1673741"/>
    <lineage>
        <taxon>Bacteria</taxon>
        <taxon>Pseudomonadati</taxon>
        <taxon>Pseudomonadota</taxon>
        <taxon>Gammaproteobacteria</taxon>
        <taxon>Alteromonadales</taxon>
        <taxon>Colwelliaceae</taxon>
        <taxon>Thalassotalea</taxon>
    </lineage>
</organism>
<evidence type="ECO:0000313" key="3">
    <source>
        <dbReference type="Proteomes" id="UP000623842"/>
    </source>
</evidence>
<dbReference type="EMBL" id="BNCK01000002">
    <property type="protein sequence ID" value="GHF82523.1"/>
    <property type="molecule type" value="Genomic_DNA"/>
</dbReference>